<protein>
    <submittedName>
        <fullName evidence="1">Uncharacterized protein</fullName>
    </submittedName>
</protein>
<accession>A0AAV7S263</accession>
<name>A0AAV7S263_PLEWA</name>
<gene>
    <name evidence="1" type="ORF">NDU88_010973</name>
</gene>
<dbReference type="AlphaFoldDB" id="A0AAV7S263"/>
<evidence type="ECO:0000313" key="1">
    <source>
        <dbReference type="EMBL" id="KAJ1158280.1"/>
    </source>
</evidence>
<reference evidence="1" key="1">
    <citation type="journal article" date="2022" name="bioRxiv">
        <title>Sequencing and chromosome-scale assembly of the giantPleurodeles waltlgenome.</title>
        <authorList>
            <person name="Brown T."/>
            <person name="Elewa A."/>
            <person name="Iarovenko S."/>
            <person name="Subramanian E."/>
            <person name="Araus A.J."/>
            <person name="Petzold A."/>
            <person name="Susuki M."/>
            <person name="Suzuki K.-i.T."/>
            <person name="Hayashi T."/>
            <person name="Toyoda A."/>
            <person name="Oliveira C."/>
            <person name="Osipova E."/>
            <person name="Leigh N.D."/>
            <person name="Simon A."/>
            <person name="Yun M.H."/>
        </authorList>
    </citation>
    <scope>NUCLEOTIDE SEQUENCE</scope>
    <source>
        <strain evidence="1">20211129_DDA</strain>
        <tissue evidence="1">Liver</tissue>
    </source>
</reference>
<comment type="caution">
    <text evidence="1">The sequence shown here is derived from an EMBL/GenBank/DDBJ whole genome shotgun (WGS) entry which is preliminary data.</text>
</comment>
<keyword evidence="2" id="KW-1185">Reference proteome</keyword>
<organism evidence="1 2">
    <name type="scientific">Pleurodeles waltl</name>
    <name type="common">Iberian ribbed newt</name>
    <dbReference type="NCBI Taxonomy" id="8319"/>
    <lineage>
        <taxon>Eukaryota</taxon>
        <taxon>Metazoa</taxon>
        <taxon>Chordata</taxon>
        <taxon>Craniata</taxon>
        <taxon>Vertebrata</taxon>
        <taxon>Euteleostomi</taxon>
        <taxon>Amphibia</taxon>
        <taxon>Batrachia</taxon>
        <taxon>Caudata</taxon>
        <taxon>Salamandroidea</taxon>
        <taxon>Salamandridae</taxon>
        <taxon>Pleurodelinae</taxon>
        <taxon>Pleurodeles</taxon>
    </lineage>
</organism>
<proteinExistence type="predicted"/>
<sequence>MVPATGACVGWLPVEPACSPARWSPGELCVGSCSFRWSPPVGWHGALAGGALLCAGWPVEPFCAPAGRWSPPVRRHGALAGGALLCAGTGRWPVEPSCAPIRCAGRWSAALGAVRSAPQLAGSPLRTQCAVGAAASSLVRLCVLQEGRAARPTPCRHGQTQLWFHPTGAALALINPGGSPDAPFKKH</sequence>
<evidence type="ECO:0000313" key="2">
    <source>
        <dbReference type="Proteomes" id="UP001066276"/>
    </source>
</evidence>
<dbReference type="Proteomes" id="UP001066276">
    <property type="component" value="Chromosome 5"/>
</dbReference>
<dbReference type="EMBL" id="JANPWB010000009">
    <property type="protein sequence ID" value="KAJ1158280.1"/>
    <property type="molecule type" value="Genomic_DNA"/>
</dbReference>